<keyword evidence="3" id="KW-1185">Reference proteome</keyword>
<dbReference type="RefSeq" id="WP_308495055.1">
    <property type="nucleotide sequence ID" value="NZ_JACCCQ010000001.1"/>
</dbReference>
<dbReference type="PANTHER" id="PTHR43441">
    <property type="entry name" value="RIBOSOMAL-PROTEIN-SERINE ACETYLTRANSFERASE"/>
    <property type="match status" value="1"/>
</dbReference>
<accession>A0ABX2RHT1</accession>
<evidence type="ECO:0000313" key="3">
    <source>
        <dbReference type="Proteomes" id="UP000631553"/>
    </source>
</evidence>
<organism evidence="2 3">
    <name type="scientific">Micromonospora purpureochromogenes</name>
    <dbReference type="NCBI Taxonomy" id="47872"/>
    <lineage>
        <taxon>Bacteria</taxon>
        <taxon>Bacillati</taxon>
        <taxon>Actinomycetota</taxon>
        <taxon>Actinomycetes</taxon>
        <taxon>Micromonosporales</taxon>
        <taxon>Micromonosporaceae</taxon>
        <taxon>Micromonospora</taxon>
    </lineage>
</organism>
<evidence type="ECO:0000313" key="2">
    <source>
        <dbReference type="EMBL" id="NYF56059.1"/>
    </source>
</evidence>
<dbReference type="Gene3D" id="3.40.630.30">
    <property type="match status" value="1"/>
</dbReference>
<feature type="domain" description="N-acetyltransferase" evidence="1">
    <location>
        <begin position="18"/>
        <end position="178"/>
    </location>
</feature>
<protein>
    <submittedName>
        <fullName evidence="2">RimJ/RimL family protein N-acetyltransferase</fullName>
    </submittedName>
</protein>
<dbReference type="PROSITE" id="PS51186">
    <property type="entry name" value="GNAT"/>
    <property type="match status" value="1"/>
</dbReference>
<dbReference type="InterPro" id="IPR016181">
    <property type="entry name" value="Acyl_CoA_acyltransferase"/>
</dbReference>
<dbReference type="PANTHER" id="PTHR43441:SF10">
    <property type="entry name" value="ACETYLTRANSFERASE"/>
    <property type="match status" value="1"/>
</dbReference>
<comment type="caution">
    <text evidence="2">The sequence shown here is derived from an EMBL/GenBank/DDBJ whole genome shotgun (WGS) entry which is preliminary data.</text>
</comment>
<dbReference type="Proteomes" id="UP000631553">
    <property type="component" value="Unassembled WGS sequence"/>
</dbReference>
<dbReference type="InterPro" id="IPR000182">
    <property type="entry name" value="GNAT_dom"/>
</dbReference>
<name>A0ABX2RHT1_9ACTN</name>
<dbReference type="SUPFAM" id="SSF55729">
    <property type="entry name" value="Acyl-CoA N-acyltransferases (Nat)"/>
    <property type="match status" value="1"/>
</dbReference>
<dbReference type="Pfam" id="PF13302">
    <property type="entry name" value="Acetyltransf_3"/>
    <property type="match status" value="1"/>
</dbReference>
<evidence type="ECO:0000259" key="1">
    <source>
        <dbReference type="PROSITE" id="PS51186"/>
    </source>
</evidence>
<dbReference type="InterPro" id="IPR051908">
    <property type="entry name" value="Ribosomal_N-acetyltransferase"/>
</dbReference>
<gene>
    <name evidence="2" type="ORF">HDA35_001890</name>
</gene>
<sequence length="188" mass="20538">MNDTVVLPTVAMPSAPALVLRPWRIEDVPALVEVCRDPVLRRWTSSVVKNDADAMRWVQAQQRGWATGDRFGFAVLETCSDSPHGQLVGNVVLKEVGPGKPSAEVGYWTAAHARGKGVAPRALEALTGWAFDSLGPDGLERLELLHQVDNAASCRVAEKSRYDFDRVLPAAPPAFPLDGHLHTRRRDA</sequence>
<reference evidence="2 3" key="1">
    <citation type="submission" date="2020-07" db="EMBL/GenBank/DDBJ databases">
        <title>Sequencing the genomes of 1000 actinobacteria strains.</title>
        <authorList>
            <person name="Klenk H.-P."/>
        </authorList>
    </citation>
    <scope>NUCLEOTIDE SEQUENCE [LARGE SCALE GENOMIC DNA]</scope>
    <source>
        <strain evidence="2 3">DSM 43814</strain>
    </source>
</reference>
<dbReference type="EMBL" id="JACCCQ010000001">
    <property type="protein sequence ID" value="NYF56059.1"/>
    <property type="molecule type" value="Genomic_DNA"/>
</dbReference>
<proteinExistence type="predicted"/>